<evidence type="ECO:0000313" key="3">
    <source>
        <dbReference type="Proteomes" id="UP000006316"/>
    </source>
</evidence>
<dbReference type="eggNOG" id="ENOG5030CYK">
    <property type="taxonomic scope" value="Bacteria"/>
</dbReference>
<protein>
    <recommendedName>
        <fullName evidence="4">Lipoprotein</fullName>
    </recommendedName>
</protein>
<gene>
    <name evidence="2" type="ORF">BABA_19976</name>
</gene>
<dbReference type="AlphaFoldDB" id="K6CYY5"/>
<evidence type="ECO:0008006" key="4">
    <source>
        <dbReference type="Google" id="ProtNLM"/>
    </source>
</evidence>
<feature type="chain" id="PRO_5003893701" description="Lipoprotein" evidence="1">
    <location>
        <begin position="28"/>
        <end position="127"/>
    </location>
</feature>
<organism evidence="2 3">
    <name type="scientific">Neobacillus bataviensis LMG 21833</name>
    <dbReference type="NCBI Taxonomy" id="1117379"/>
    <lineage>
        <taxon>Bacteria</taxon>
        <taxon>Bacillati</taxon>
        <taxon>Bacillota</taxon>
        <taxon>Bacilli</taxon>
        <taxon>Bacillales</taxon>
        <taxon>Bacillaceae</taxon>
        <taxon>Neobacillus</taxon>
    </lineage>
</organism>
<sequence length="127" mass="13350">MKKLLTVLLGGIIALTLFVTTGNSVKAAEPTDPPTVEGDDCGCHDLIPITGAERNKIVAKFISSDVFKAKKAELLKSGFKWNGANTIEVVLPAEGVTMVGVPFFNANGVPTIYVFINGIFVGTAPAE</sequence>
<feature type="signal peptide" evidence="1">
    <location>
        <begin position="1"/>
        <end position="27"/>
    </location>
</feature>
<dbReference type="EMBL" id="AJLS01000132">
    <property type="protein sequence ID" value="EKN65452.1"/>
    <property type="molecule type" value="Genomic_DNA"/>
</dbReference>
<comment type="caution">
    <text evidence="2">The sequence shown here is derived from an EMBL/GenBank/DDBJ whole genome shotgun (WGS) entry which is preliminary data.</text>
</comment>
<name>K6CYY5_9BACI</name>
<keyword evidence="1" id="KW-0732">Signal</keyword>
<dbReference type="Proteomes" id="UP000006316">
    <property type="component" value="Unassembled WGS sequence"/>
</dbReference>
<evidence type="ECO:0000256" key="1">
    <source>
        <dbReference type="SAM" id="SignalP"/>
    </source>
</evidence>
<reference evidence="2 3" key="1">
    <citation type="journal article" date="2012" name="Front. Microbiol.">
        <title>Redundancy and modularity in membrane-associated dissimilatory nitrate reduction in Bacillus.</title>
        <authorList>
            <person name="Heylen K."/>
            <person name="Keltjens J."/>
        </authorList>
    </citation>
    <scope>NUCLEOTIDE SEQUENCE [LARGE SCALE GENOMIC DNA]</scope>
    <source>
        <strain evidence="3">LMG 21833T</strain>
    </source>
</reference>
<dbReference type="OrthoDB" id="2876108at2"/>
<dbReference type="RefSeq" id="WP_007086988.1">
    <property type="nucleotide sequence ID" value="NZ_AJLS01000132.1"/>
</dbReference>
<dbReference type="PATRIC" id="fig|1117379.3.peg.4140"/>
<proteinExistence type="predicted"/>
<keyword evidence="3" id="KW-1185">Reference proteome</keyword>
<accession>K6CYY5</accession>
<evidence type="ECO:0000313" key="2">
    <source>
        <dbReference type="EMBL" id="EKN65452.1"/>
    </source>
</evidence>